<dbReference type="Gene3D" id="3.40.50.1100">
    <property type="match status" value="2"/>
</dbReference>
<evidence type="ECO:0000256" key="2">
    <source>
        <dbReference type="ARBA" id="ARBA00005517"/>
    </source>
</evidence>
<keyword evidence="8" id="KW-1185">Reference proteome</keyword>
<evidence type="ECO:0000259" key="6">
    <source>
        <dbReference type="Pfam" id="PF14821"/>
    </source>
</evidence>
<accession>A0ABV4DWU8</accession>
<dbReference type="EMBL" id="JBGFFE010000010">
    <property type="protein sequence ID" value="MEY8763710.1"/>
    <property type="molecule type" value="Genomic_DNA"/>
</dbReference>
<reference evidence="7 8" key="1">
    <citation type="submission" date="2024-08" db="EMBL/GenBank/DDBJ databases">
        <title>Clostridium lapicellarii sp. nov., and Clostridium renhuaiense sp. nov., two species isolated from the mud in a fermentation cellar used for producing sauce-flavour Chinese liquors.</title>
        <authorList>
            <person name="Yang F."/>
            <person name="Wang H."/>
            <person name="Chen L.Q."/>
            <person name="Zhou N."/>
            <person name="Lu J.J."/>
            <person name="Pu X.X."/>
            <person name="Wan B."/>
            <person name="Wang L."/>
            <person name="Liu S.J."/>
        </authorList>
    </citation>
    <scope>NUCLEOTIDE SEQUENCE [LARGE SCALE GENOMIC DNA]</scope>
    <source>
        <strain evidence="7 8">MT-113</strain>
    </source>
</reference>
<comment type="cofactor">
    <cofactor evidence="1">
        <name>pyridoxal 5'-phosphate</name>
        <dbReference type="ChEBI" id="CHEBI:597326"/>
    </cofactor>
</comment>
<protein>
    <recommendedName>
        <fullName evidence="4">Threonine synthase</fullName>
        <ecNumber evidence="4">4.2.3.1</ecNumber>
    </recommendedName>
</protein>
<evidence type="ECO:0000256" key="3">
    <source>
        <dbReference type="ARBA" id="ARBA00022898"/>
    </source>
</evidence>
<dbReference type="NCBIfam" id="TIGR00260">
    <property type="entry name" value="thrC"/>
    <property type="match status" value="1"/>
</dbReference>
<dbReference type="CDD" id="cd01560">
    <property type="entry name" value="Thr-synth_2"/>
    <property type="match status" value="1"/>
</dbReference>
<evidence type="ECO:0000313" key="7">
    <source>
        <dbReference type="EMBL" id="MEY8763710.1"/>
    </source>
</evidence>
<keyword evidence="7" id="KW-0456">Lyase</keyword>
<dbReference type="InterPro" id="IPR004450">
    <property type="entry name" value="Thr_synthase-like"/>
</dbReference>
<evidence type="ECO:0000259" key="5">
    <source>
        <dbReference type="Pfam" id="PF00291"/>
    </source>
</evidence>
<organism evidence="7 8">
    <name type="scientific">Clostridium lapidicellarium</name>
    <dbReference type="NCBI Taxonomy" id="3240931"/>
    <lineage>
        <taxon>Bacteria</taxon>
        <taxon>Bacillati</taxon>
        <taxon>Bacillota</taxon>
        <taxon>Clostridia</taxon>
        <taxon>Eubacteriales</taxon>
        <taxon>Clostridiaceae</taxon>
        <taxon>Clostridium</taxon>
    </lineage>
</organism>
<dbReference type="Gene3D" id="3.90.1380.10">
    <property type="entry name" value="Threonine synthase, N-terminal domain"/>
    <property type="match status" value="1"/>
</dbReference>
<dbReference type="InterPro" id="IPR029144">
    <property type="entry name" value="Thr_synth_N"/>
</dbReference>
<proteinExistence type="inferred from homology"/>
<dbReference type="InterPro" id="IPR001926">
    <property type="entry name" value="TrpB-like_PALP"/>
</dbReference>
<dbReference type="SUPFAM" id="SSF53686">
    <property type="entry name" value="Tryptophan synthase beta subunit-like PLP-dependent enzymes"/>
    <property type="match status" value="1"/>
</dbReference>
<evidence type="ECO:0000256" key="1">
    <source>
        <dbReference type="ARBA" id="ARBA00001933"/>
    </source>
</evidence>
<dbReference type="PANTHER" id="PTHR43515">
    <property type="entry name" value="THREONINE SYNTHASE-LIKE 1"/>
    <property type="match status" value="1"/>
</dbReference>
<evidence type="ECO:0000313" key="8">
    <source>
        <dbReference type="Proteomes" id="UP001565220"/>
    </source>
</evidence>
<keyword evidence="3" id="KW-0663">Pyridoxal phosphate</keyword>
<gene>
    <name evidence="7" type="primary">thrC</name>
    <name evidence="7" type="ORF">AB8S09_08665</name>
</gene>
<dbReference type="InterPro" id="IPR036052">
    <property type="entry name" value="TrpB-like_PALP_sf"/>
</dbReference>
<comment type="similarity">
    <text evidence="2">Belongs to the threonine synthase family.</text>
</comment>
<dbReference type="Pfam" id="PF14821">
    <property type="entry name" value="Thr_synth_N"/>
    <property type="match status" value="1"/>
</dbReference>
<feature type="domain" description="Tryptophan synthase beta chain-like PALP" evidence="5">
    <location>
        <begin position="100"/>
        <end position="337"/>
    </location>
</feature>
<name>A0ABV4DWU8_9CLOT</name>
<feature type="domain" description="Threonine synthase N-terminal" evidence="6">
    <location>
        <begin position="6"/>
        <end position="82"/>
    </location>
</feature>
<dbReference type="PANTHER" id="PTHR43515:SF1">
    <property type="entry name" value="THREONINE SYNTHASE-LIKE 1"/>
    <property type="match status" value="1"/>
</dbReference>
<dbReference type="RefSeq" id="WP_369868936.1">
    <property type="nucleotide sequence ID" value="NZ_JBGFFE010000010.1"/>
</dbReference>
<sequence>MEEIYYNSTRGSNENLTSASAILKGIAGDGGLFIPNCFPFISKRELKNCEKMSFKQLSLYINKKFFTDFSERELKNCIDRAYDNKFEGNAAAPLNKKGDVFYLELFHGPTMAFKDIALCLLPYLMKTAARKRNLNKTIVILTATSGDTGKAALESFADVEGTKIVVFFPEKGVSSIQKRQMTTQIGENVKVVGINGNFDDAQKEVKRIFNDVELKRELNRGSYMFSSANSINIGRLIPQIVYYFYSYMQLLRVKEIKLGEKINFAVPTGNFGNILAAYYSKKMGLPVNKLLCASNENKVLCDFFNSGIYDANRKFFVTISPSMDILMSSNLERFIYDISGKNASAVRELMGNLDKFRKYEIGDNIKEGMDLFYGNLATDEETKQSIKEVFDKHGYLMDPHTSVAYSVYKKYLQDTGDGTKTVIVSTASPFKFTRAVMGALDNRYNSEDDFKLVKLMSRAAGIEIPKPMKKLDGCKVMHDTVCETGQMETEVRKFLSERCHC</sequence>
<dbReference type="Pfam" id="PF00291">
    <property type="entry name" value="PALP"/>
    <property type="match status" value="1"/>
</dbReference>
<dbReference type="Pfam" id="PF24857">
    <property type="entry name" value="THR4_C"/>
    <property type="match status" value="1"/>
</dbReference>
<dbReference type="EC" id="4.2.3.1" evidence="4"/>
<dbReference type="Proteomes" id="UP001565220">
    <property type="component" value="Unassembled WGS sequence"/>
</dbReference>
<dbReference type="InterPro" id="IPR037158">
    <property type="entry name" value="Thr_synth_N_sf"/>
</dbReference>
<comment type="caution">
    <text evidence="7">The sequence shown here is derived from an EMBL/GenBank/DDBJ whole genome shotgun (WGS) entry which is preliminary data.</text>
</comment>
<evidence type="ECO:0000256" key="4">
    <source>
        <dbReference type="NCBIfam" id="TIGR00260"/>
    </source>
</evidence>
<dbReference type="GO" id="GO:0004795">
    <property type="term" value="F:threonine synthase activity"/>
    <property type="evidence" value="ECO:0007669"/>
    <property type="project" value="UniProtKB-EC"/>
</dbReference>